<accession>A0A553JSI7</accession>
<dbReference type="EC" id="2.7.7.59" evidence="8"/>
<protein>
    <recommendedName>
        <fullName evidence="8">Bifunctional uridylyltransferase/uridylyl-removing enzyme</fullName>
        <shortName evidence="8">UTase/UR</shortName>
    </recommendedName>
    <alternativeName>
        <fullName evidence="8">Bifunctional [protein-PII] modification enzyme</fullName>
    </alternativeName>
    <alternativeName>
        <fullName evidence="8">Bifunctional nitrogen sensor protein</fullName>
    </alternativeName>
    <domain>
        <recommendedName>
            <fullName evidence="8">[Protein-PII] uridylyltransferase</fullName>
            <shortName evidence="8">PII uridylyltransferase</shortName>
            <shortName evidence="8">UTase</shortName>
            <ecNumber evidence="8">2.7.7.59</ecNumber>
        </recommendedName>
    </domain>
    <domain>
        <recommendedName>
            <fullName evidence="8">[Protein-PII]-UMP uridylyl-removing enzyme</fullName>
            <shortName evidence="8">UR</shortName>
            <ecNumber evidence="8">3.1.4.-</ecNumber>
        </recommendedName>
    </domain>
</protein>
<dbReference type="InterPro" id="IPR006674">
    <property type="entry name" value="HD_domain"/>
</dbReference>
<feature type="region of interest" description="Uridylyltransferase" evidence="8">
    <location>
        <begin position="1"/>
        <end position="329"/>
    </location>
</feature>
<evidence type="ECO:0000256" key="4">
    <source>
        <dbReference type="ARBA" id="ARBA00022801"/>
    </source>
</evidence>
<keyword evidence="1 8" id="KW-0808">Transferase</keyword>
<comment type="activity regulation">
    <text evidence="8">Uridylyltransferase (UTase) activity is inhibited by glutamine, while glutamine activates uridylyl-removing (UR) activity.</text>
</comment>
<dbReference type="EC" id="3.1.4.-" evidence="8"/>
<dbReference type="SUPFAM" id="SSF81301">
    <property type="entry name" value="Nucleotidyltransferase"/>
    <property type="match status" value="1"/>
</dbReference>
<dbReference type="Proteomes" id="UP000318126">
    <property type="component" value="Unassembled WGS sequence"/>
</dbReference>
<dbReference type="InterPro" id="IPR043519">
    <property type="entry name" value="NT_sf"/>
</dbReference>
<comment type="cofactor">
    <cofactor evidence="8">
        <name>Mg(2+)</name>
        <dbReference type="ChEBI" id="CHEBI:18420"/>
    </cofactor>
</comment>
<dbReference type="InterPro" id="IPR045865">
    <property type="entry name" value="ACT-like_dom_sf"/>
</dbReference>
<dbReference type="CDD" id="cd04900">
    <property type="entry name" value="ACT_UUR-like_1"/>
    <property type="match status" value="1"/>
</dbReference>
<evidence type="ECO:0000259" key="9">
    <source>
        <dbReference type="PROSITE" id="PS51671"/>
    </source>
</evidence>
<dbReference type="InterPro" id="IPR010043">
    <property type="entry name" value="UTase/UR"/>
</dbReference>
<gene>
    <name evidence="8 11" type="primary">glnD</name>
    <name evidence="11" type="ORF">FN961_04950</name>
</gene>
<dbReference type="NCBIfam" id="TIGR01693">
    <property type="entry name" value="UTase_glnD"/>
    <property type="match status" value="1"/>
</dbReference>
<evidence type="ECO:0000256" key="8">
    <source>
        <dbReference type="HAMAP-Rule" id="MF_00277"/>
    </source>
</evidence>
<evidence type="ECO:0000256" key="3">
    <source>
        <dbReference type="ARBA" id="ARBA00022737"/>
    </source>
</evidence>
<dbReference type="GO" id="GO:0006808">
    <property type="term" value="P:regulation of nitrogen utilization"/>
    <property type="evidence" value="ECO:0007669"/>
    <property type="project" value="UniProtKB-UniRule"/>
</dbReference>
<evidence type="ECO:0000256" key="2">
    <source>
        <dbReference type="ARBA" id="ARBA00022695"/>
    </source>
</evidence>
<dbReference type="SUPFAM" id="SSF109604">
    <property type="entry name" value="HD-domain/PDEase-like"/>
    <property type="match status" value="1"/>
</dbReference>
<keyword evidence="4 8" id="KW-0378">Hydrolase</keyword>
<dbReference type="CDD" id="cd00077">
    <property type="entry name" value="HDc"/>
    <property type="match status" value="1"/>
</dbReference>
<dbReference type="HAMAP" id="MF_00277">
    <property type="entry name" value="PII_uridylyl_transf"/>
    <property type="match status" value="1"/>
</dbReference>
<evidence type="ECO:0000256" key="7">
    <source>
        <dbReference type="ARBA" id="ARBA00047968"/>
    </source>
</evidence>
<comment type="domain">
    <text evidence="8">Has four distinct domains: an N-terminal nucleotidyltransferase (NT) domain responsible for UTase activity, a central HD domain that encodes UR activity, and two C-terminal ACT domains that seem to have a role in glutamine sensing.</text>
</comment>
<reference evidence="12" key="1">
    <citation type="submission" date="2019-07" db="EMBL/GenBank/DDBJ databases">
        <title>Shewanella sp. YLB-08 draft genomic sequence.</title>
        <authorList>
            <person name="Yu L."/>
        </authorList>
    </citation>
    <scope>NUCLEOTIDE SEQUENCE [LARGE SCALE GENOMIC DNA]</scope>
    <source>
        <strain evidence="12">JCM 20706</strain>
    </source>
</reference>
<evidence type="ECO:0000256" key="6">
    <source>
        <dbReference type="ARBA" id="ARBA00023268"/>
    </source>
</evidence>
<feature type="domain" description="HD" evidence="10">
    <location>
        <begin position="448"/>
        <end position="570"/>
    </location>
</feature>
<dbReference type="SUPFAM" id="SSF81593">
    <property type="entry name" value="Nucleotidyltransferase substrate binding subunit/domain"/>
    <property type="match status" value="1"/>
</dbReference>
<dbReference type="GO" id="GO:0008081">
    <property type="term" value="F:phosphoric diester hydrolase activity"/>
    <property type="evidence" value="ECO:0007669"/>
    <property type="project" value="UniProtKB-UniRule"/>
</dbReference>
<name>A0A553JSI7_SHEHA</name>
<evidence type="ECO:0000259" key="10">
    <source>
        <dbReference type="PROSITE" id="PS51831"/>
    </source>
</evidence>
<evidence type="ECO:0000313" key="12">
    <source>
        <dbReference type="Proteomes" id="UP000318126"/>
    </source>
</evidence>
<dbReference type="Pfam" id="PF01966">
    <property type="entry name" value="HD"/>
    <property type="match status" value="1"/>
</dbReference>
<dbReference type="InterPro" id="IPR003607">
    <property type="entry name" value="HD/PDEase_dom"/>
</dbReference>
<dbReference type="AlphaFoldDB" id="A0A553JSI7"/>
<sequence length="868" mass="99461">MSDSGISPQFSSKMGITDYKQIIQDADNYFNENFTHVAIDEIVKLRSDFFDSLLLHLWECADLATEDISLNAVGGYGRQTLHLYSDIDICVLFSHELSPHQASQIGHFFTQLWDLGLELGHTVLGLNEIDKVCEEDVTIATSLFEIRHLTGPESHAKEVLEKLYGDTLWSSEVFFKAKVNEQDERHQKAQGSAFSLEPNLKNSPGGMRDIQTLIWVTRKYFAAKDMAALRRFGFFTADEYAELLESQHFIWRTRWALHAAAQRSENRLLISLQSDVARLMGFGDNSHLAIEKMMRQLYRAMRRISELNQMLLQYFKDEILEQTDKKSTPLSEHFEINNGLINACHDDVFVDRKQLIALFTHIAENADDIVGITPQTIRLIRQVRRRLLGDLQDFHSCRKEFISLFRHPQGMGLALSLMHKHGILASYLPQWREIVGQMQFDLYHVYPVDEHTHKLLKYLYSLNDKPETQALTHPSAVYKAIANKEVLLLAALFHDLGKGRGGDHSELGAVDAMQFATFHELKPSQAKVIVWLVKNHLLLSLSTQRLDIYDPSEVNNLAKTIGTKARLDALYCLTVADIRATNDDLWTNWKATLLRDLYMSISFALRNGLENVLEQRTIVREHKNEALELMGLRVIPDEIKQLWKRLPLSFFSNAQPSEIARYSIAMAQSPVEDSLVLLDESSTKGFSDLFVYMKDKPGLFVTLFNTLASLQISVQQANISKTKDGYVVESLKILDYDELPIRTTGRRARIKQKIKEVLFENKKIPKQRLNNNISSFVSEPKVEFLRSRKKDRTLISVTALDNPQFMSHFCNGFRLFELNIHSAKITTVGEQVDNVFLVSDKDGQPLDDERKLELKSFFVDFIKEQPTA</sequence>
<keyword evidence="5 8" id="KW-0460">Magnesium</keyword>
<dbReference type="RefSeq" id="WP_143563445.1">
    <property type="nucleotide sequence ID" value="NZ_BMPL01000009.1"/>
</dbReference>
<dbReference type="PROSITE" id="PS51831">
    <property type="entry name" value="HD"/>
    <property type="match status" value="1"/>
</dbReference>
<dbReference type="CDD" id="cd04899">
    <property type="entry name" value="ACT_ACR-UUR-like_2"/>
    <property type="match status" value="1"/>
</dbReference>
<evidence type="ECO:0000313" key="11">
    <source>
        <dbReference type="EMBL" id="TRY15413.1"/>
    </source>
</evidence>
<comment type="catalytic activity">
    <reaction evidence="8">
        <text>[protein-PII]-uridylyl-L-tyrosine + H2O = [protein-PII]-L-tyrosine + UMP + H(+)</text>
        <dbReference type="Rhea" id="RHEA:48600"/>
        <dbReference type="Rhea" id="RHEA-COMP:12147"/>
        <dbReference type="Rhea" id="RHEA-COMP:12148"/>
        <dbReference type="ChEBI" id="CHEBI:15377"/>
        <dbReference type="ChEBI" id="CHEBI:15378"/>
        <dbReference type="ChEBI" id="CHEBI:46858"/>
        <dbReference type="ChEBI" id="CHEBI:57865"/>
        <dbReference type="ChEBI" id="CHEBI:90602"/>
    </reaction>
</comment>
<dbReference type="PANTHER" id="PTHR47320:SF1">
    <property type="entry name" value="BIFUNCTIONAL URIDYLYLTRANSFERASE_URIDYLYL-REMOVING ENZYME"/>
    <property type="match status" value="1"/>
</dbReference>
<dbReference type="GO" id="GO:0008893">
    <property type="term" value="F:guanosine-3',5'-bis(diphosphate) 3'-diphosphatase activity"/>
    <property type="evidence" value="ECO:0007669"/>
    <property type="project" value="UniProtKB-EC"/>
</dbReference>
<evidence type="ECO:0000256" key="1">
    <source>
        <dbReference type="ARBA" id="ARBA00022679"/>
    </source>
</evidence>
<organism evidence="11 12">
    <name type="scientific">Shewanella hanedai</name>
    <name type="common">Alteromonas hanedai</name>
    <dbReference type="NCBI Taxonomy" id="25"/>
    <lineage>
        <taxon>Bacteria</taxon>
        <taxon>Pseudomonadati</taxon>
        <taxon>Pseudomonadota</taxon>
        <taxon>Gammaproteobacteria</taxon>
        <taxon>Alteromonadales</taxon>
        <taxon>Shewanellaceae</taxon>
        <taxon>Shewanella</taxon>
    </lineage>
</organism>
<comment type="caution">
    <text evidence="8">Lacks conserved residue(s) required for the propagation of feature annotation.</text>
</comment>
<keyword evidence="12" id="KW-1185">Reference proteome</keyword>
<comment type="catalytic activity">
    <reaction evidence="7">
        <text>guanosine 3',5'-bis(diphosphate) + H2O = GDP + diphosphate + H(+)</text>
        <dbReference type="Rhea" id="RHEA:14253"/>
        <dbReference type="ChEBI" id="CHEBI:15377"/>
        <dbReference type="ChEBI" id="CHEBI:15378"/>
        <dbReference type="ChEBI" id="CHEBI:33019"/>
        <dbReference type="ChEBI" id="CHEBI:58189"/>
        <dbReference type="ChEBI" id="CHEBI:77828"/>
        <dbReference type="EC" id="3.1.7.2"/>
    </reaction>
</comment>
<dbReference type="PANTHER" id="PTHR47320">
    <property type="entry name" value="BIFUNCTIONAL URIDYLYLTRANSFERASE/URIDYLYL-REMOVING ENZYME"/>
    <property type="match status" value="1"/>
</dbReference>
<comment type="catalytic activity">
    <reaction evidence="8">
        <text>[protein-PII]-L-tyrosine + UTP = [protein-PII]-uridylyl-L-tyrosine + diphosphate</text>
        <dbReference type="Rhea" id="RHEA:13673"/>
        <dbReference type="Rhea" id="RHEA-COMP:12147"/>
        <dbReference type="Rhea" id="RHEA-COMP:12148"/>
        <dbReference type="ChEBI" id="CHEBI:33019"/>
        <dbReference type="ChEBI" id="CHEBI:46398"/>
        <dbReference type="ChEBI" id="CHEBI:46858"/>
        <dbReference type="ChEBI" id="CHEBI:90602"/>
        <dbReference type="EC" id="2.7.7.59"/>
    </reaction>
</comment>
<dbReference type="Pfam" id="PF08335">
    <property type="entry name" value="GlnD_UR_UTase"/>
    <property type="match status" value="1"/>
</dbReference>
<dbReference type="InterPro" id="IPR013546">
    <property type="entry name" value="PII_UdlTrfase/GS_AdlTrfase"/>
</dbReference>
<feature type="domain" description="ACT" evidence="9">
    <location>
        <begin position="688"/>
        <end position="771"/>
    </location>
</feature>
<comment type="function">
    <text evidence="8">Modifies, by uridylylation and deuridylylation, the PII regulatory proteins (GlnB and homologs), in response to the nitrogen status of the cell that GlnD senses through the glutamine level. Under low glutamine levels, catalyzes the conversion of the PII proteins and UTP to PII-UMP and PPi, while under higher glutamine levels, GlnD hydrolyzes PII-UMP to PII and UMP (deuridylylation). Thus, controls uridylylation state and activity of the PII proteins, and plays an important role in the regulation of nitrogen metabolism.</text>
</comment>
<keyword evidence="3" id="KW-0677">Repeat</keyword>
<dbReference type="InterPro" id="IPR002912">
    <property type="entry name" value="ACT_dom"/>
</dbReference>
<dbReference type="SMART" id="SM00471">
    <property type="entry name" value="HDc"/>
    <property type="match status" value="1"/>
</dbReference>
<dbReference type="PIRSF" id="PIRSF006288">
    <property type="entry name" value="PII_uridyltransf"/>
    <property type="match status" value="1"/>
</dbReference>
<dbReference type="GO" id="GO:0008773">
    <property type="term" value="F:[protein-PII] uridylyltransferase activity"/>
    <property type="evidence" value="ECO:0007669"/>
    <property type="project" value="UniProtKB-UniRule"/>
</dbReference>
<comment type="similarity">
    <text evidence="8">Belongs to the GlnD family.</text>
</comment>
<keyword evidence="2 8" id="KW-0548">Nucleotidyltransferase</keyword>
<keyword evidence="6 8" id="KW-0511">Multifunctional enzyme</keyword>
<dbReference type="Gene3D" id="1.20.120.330">
    <property type="entry name" value="Nucleotidyltransferases domain 2"/>
    <property type="match status" value="1"/>
</dbReference>
<dbReference type="EMBL" id="VKGK01000004">
    <property type="protein sequence ID" value="TRY15413.1"/>
    <property type="molecule type" value="Genomic_DNA"/>
</dbReference>
<dbReference type="SUPFAM" id="SSF55021">
    <property type="entry name" value="ACT-like"/>
    <property type="match status" value="1"/>
</dbReference>
<evidence type="ECO:0000256" key="5">
    <source>
        <dbReference type="ARBA" id="ARBA00022842"/>
    </source>
</evidence>
<dbReference type="OrthoDB" id="9758038at2"/>
<proteinExistence type="inferred from homology"/>
<comment type="caution">
    <text evidence="11">The sequence shown here is derived from an EMBL/GenBank/DDBJ whole genome shotgun (WGS) entry which is preliminary data.</text>
</comment>
<dbReference type="PROSITE" id="PS51671">
    <property type="entry name" value="ACT"/>
    <property type="match status" value="1"/>
</dbReference>
<dbReference type="Gene3D" id="1.10.3090.10">
    <property type="entry name" value="cca-adding enzyme, domain 2"/>
    <property type="match status" value="1"/>
</dbReference>